<dbReference type="STRING" id="29539.SAMN02745716_0444"/>
<dbReference type="PRINTS" id="PR00040">
    <property type="entry name" value="HTHMERR"/>
</dbReference>
<dbReference type="PANTHER" id="PTHR30204">
    <property type="entry name" value="REDOX-CYCLING DRUG-SENSING TRANSCRIPTIONAL ACTIVATOR SOXR"/>
    <property type="match status" value="1"/>
</dbReference>
<dbReference type="GO" id="GO:0003700">
    <property type="term" value="F:DNA-binding transcription factor activity"/>
    <property type="evidence" value="ECO:0007669"/>
    <property type="project" value="InterPro"/>
</dbReference>
<organism evidence="3 4">
    <name type="scientific">Thermoleophilum album</name>
    <dbReference type="NCBI Taxonomy" id="29539"/>
    <lineage>
        <taxon>Bacteria</taxon>
        <taxon>Bacillati</taxon>
        <taxon>Actinomycetota</taxon>
        <taxon>Thermoleophilia</taxon>
        <taxon>Thermoleophilales</taxon>
        <taxon>Thermoleophilaceae</taxon>
        <taxon>Thermoleophilum</taxon>
    </lineage>
</organism>
<dbReference type="Pfam" id="PF13411">
    <property type="entry name" value="MerR_1"/>
    <property type="match status" value="1"/>
</dbReference>
<evidence type="ECO:0000256" key="1">
    <source>
        <dbReference type="ARBA" id="ARBA00023125"/>
    </source>
</evidence>
<keyword evidence="4" id="KW-1185">Reference proteome</keyword>
<dbReference type="InterPro" id="IPR047057">
    <property type="entry name" value="MerR_fam"/>
</dbReference>
<dbReference type="Gene3D" id="1.10.1660.10">
    <property type="match status" value="1"/>
</dbReference>
<name>A0A1H6FIB6_THEAL</name>
<dbReference type="PANTHER" id="PTHR30204:SF93">
    <property type="entry name" value="HTH MERR-TYPE DOMAIN-CONTAINING PROTEIN"/>
    <property type="match status" value="1"/>
</dbReference>
<dbReference type="AlphaFoldDB" id="A0A1H6FIB6"/>
<evidence type="ECO:0000259" key="2">
    <source>
        <dbReference type="PROSITE" id="PS50937"/>
    </source>
</evidence>
<dbReference type="GO" id="GO:0003677">
    <property type="term" value="F:DNA binding"/>
    <property type="evidence" value="ECO:0007669"/>
    <property type="project" value="UniProtKB-KW"/>
</dbReference>
<evidence type="ECO:0000313" key="3">
    <source>
        <dbReference type="EMBL" id="SEH10576.1"/>
    </source>
</evidence>
<accession>A0A1H6FIB6</accession>
<dbReference type="RefSeq" id="WP_218138194.1">
    <property type="nucleotide sequence ID" value="NZ_FNWJ01000001.1"/>
</dbReference>
<sequence length="266" mass="30472">MKQANGASSARSDVEEQAELTIDQLAQRTGMTVRNIRAYQSRGLLPPPEVRGRTGYYGPEHVARIELIKELQADGFKLDHIRRLLDGAAGSSHEVLRFTRMLRMPFGDERTEVVTVEDLAARWRSRDPSLLERAIRLGLLRPLGDGRYEDLSPTLSRAGQELVEIGIPIEEALATLEAVKRHADAIARSFVKLFLEHIWLPFEREGTPEERWPEIADVLERLRPLALESVMAVFRLAMTEATERAFGRELQRFRRRLRDEERRARA</sequence>
<keyword evidence="1" id="KW-0238">DNA-binding</keyword>
<proteinExistence type="predicted"/>
<dbReference type="PROSITE" id="PS50937">
    <property type="entry name" value="HTH_MERR_2"/>
    <property type="match status" value="1"/>
</dbReference>
<gene>
    <name evidence="3" type="ORF">SAMN02745716_0444</name>
</gene>
<protein>
    <submittedName>
        <fullName evidence="3">MerR HTH family regulatory protein</fullName>
    </submittedName>
</protein>
<dbReference type="SUPFAM" id="SSF46955">
    <property type="entry name" value="Putative DNA-binding domain"/>
    <property type="match status" value="1"/>
</dbReference>
<dbReference type="EMBL" id="FNWJ01000001">
    <property type="protein sequence ID" value="SEH10576.1"/>
    <property type="molecule type" value="Genomic_DNA"/>
</dbReference>
<dbReference type="InterPro" id="IPR000551">
    <property type="entry name" value="MerR-type_HTH_dom"/>
</dbReference>
<dbReference type="SMART" id="SM00422">
    <property type="entry name" value="HTH_MERR"/>
    <property type="match status" value="1"/>
</dbReference>
<feature type="domain" description="HTH merR-type" evidence="2">
    <location>
        <begin position="19"/>
        <end position="87"/>
    </location>
</feature>
<dbReference type="Proteomes" id="UP000222056">
    <property type="component" value="Unassembled WGS sequence"/>
</dbReference>
<evidence type="ECO:0000313" key="4">
    <source>
        <dbReference type="Proteomes" id="UP000222056"/>
    </source>
</evidence>
<dbReference type="InterPro" id="IPR009061">
    <property type="entry name" value="DNA-bd_dom_put_sf"/>
</dbReference>
<reference evidence="4" key="1">
    <citation type="submission" date="2016-10" db="EMBL/GenBank/DDBJ databases">
        <authorList>
            <person name="Varghese N."/>
            <person name="Submissions S."/>
        </authorList>
    </citation>
    <scope>NUCLEOTIDE SEQUENCE [LARGE SCALE GENOMIC DNA]</scope>
    <source>
        <strain evidence="4">ATCC 35263</strain>
    </source>
</reference>